<evidence type="ECO:0000256" key="1">
    <source>
        <dbReference type="ARBA" id="ARBA00001947"/>
    </source>
</evidence>
<dbReference type="EMBL" id="FXTI01000001">
    <property type="protein sequence ID" value="SMO37805.1"/>
    <property type="molecule type" value="Genomic_DNA"/>
</dbReference>
<evidence type="ECO:0000256" key="3">
    <source>
        <dbReference type="ARBA" id="ARBA00007931"/>
    </source>
</evidence>
<feature type="transmembrane region" description="Helical" evidence="12">
    <location>
        <begin position="166"/>
        <end position="186"/>
    </location>
</feature>
<dbReference type="RefSeq" id="WP_185955971.1">
    <property type="nucleotide sequence ID" value="NZ_FXTI01000001.1"/>
</dbReference>
<dbReference type="PANTHER" id="PTHR39188:SF3">
    <property type="entry name" value="STAGE IV SPORULATION PROTEIN FB"/>
    <property type="match status" value="1"/>
</dbReference>
<dbReference type="PANTHER" id="PTHR39188">
    <property type="entry name" value="MEMBRANE-ASSOCIATED ZINC METALLOPROTEASE M50B"/>
    <property type="match status" value="1"/>
</dbReference>
<protein>
    <submittedName>
        <fullName evidence="14">Stage IV sporulation protein FB</fullName>
    </submittedName>
</protein>
<keyword evidence="11 12" id="KW-0472">Membrane</keyword>
<feature type="transmembrane region" description="Helical" evidence="12">
    <location>
        <begin position="192"/>
        <end position="209"/>
    </location>
</feature>
<keyword evidence="10" id="KW-0482">Metalloprotease</keyword>
<comment type="cofactor">
    <cofactor evidence="1">
        <name>Zn(2+)</name>
        <dbReference type="ChEBI" id="CHEBI:29105"/>
    </cofactor>
</comment>
<dbReference type="InterPro" id="IPR008915">
    <property type="entry name" value="Peptidase_M50"/>
</dbReference>
<feature type="transmembrane region" description="Helical" evidence="12">
    <location>
        <begin position="26"/>
        <end position="52"/>
    </location>
</feature>
<keyword evidence="6" id="KW-0479">Metal-binding</keyword>
<dbReference type="GO" id="GO:0016020">
    <property type="term" value="C:membrane"/>
    <property type="evidence" value="ECO:0007669"/>
    <property type="project" value="UniProtKB-SubCell"/>
</dbReference>
<evidence type="ECO:0000256" key="7">
    <source>
        <dbReference type="ARBA" id="ARBA00022801"/>
    </source>
</evidence>
<dbReference type="CDD" id="cd06161">
    <property type="entry name" value="S2P-M50_SpoIVFB"/>
    <property type="match status" value="1"/>
</dbReference>
<keyword evidence="7" id="KW-0378">Hydrolase</keyword>
<dbReference type="GO" id="GO:0046872">
    <property type="term" value="F:metal ion binding"/>
    <property type="evidence" value="ECO:0007669"/>
    <property type="project" value="UniProtKB-KW"/>
</dbReference>
<evidence type="ECO:0000256" key="12">
    <source>
        <dbReference type="SAM" id="Phobius"/>
    </source>
</evidence>
<dbReference type="AlphaFoldDB" id="A0A521ASP8"/>
<sequence>MSTRRGWYRLNDLFPWKGLRFRIHGLFWFVIFSSVVTGHFIEVTTLFVLVFIHELGHITVARSFGWRMTEIELLPFGGVARTDEWGTVPAREEIAVALAGPFHNVMMVLFGYLFCAWGWWSQAWMEYFIQGNALMAGFNLLPLYPLDGGRILQALLSYHLPYRRSLEWSLAVGMLGGACFFLYSLSGKGWDLNLSMISVFLIYSNVLAFKQRNVQYMRFLMWRRNAPVPVEARIVHVPVDREERLVTVLQKLRKEAYHVLIVKDRSGRWQPLPEEALFRRFFDDKKPDSRIGDLIA</sequence>
<evidence type="ECO:0000256" key="10">
    <source>
        <dbReference type="ARBA" id="ARBA00023049"/>
    </source>
</evidence>
<dbReference type="GO" id="GO:0006508">
    <property type="term" value="P:proteolysis"/>
    <property type="evidence" value="ECO:0007669"/>
    <property type="project" value="UniProtKB-KW"/>
</dbReference>
<evidence type="ECO:0000256" key="11">
    <source>
        <dbReference type="ARBA" id="ARBA00023136"/>
    </source>
</evidence>
<evidence type="ECO:0000256" key="5">
    <source>
        <dbReference type="ARBA" id="ARBA00022692"/>
    </source>
</evidence>
<gene>
    <name evidence="14" type="ORF">SAMN06264849_101313</name>
</gene>
<organism evidence="14 15">
    <name type="scientific">Melghirimyces algeriensis</name>
    <dbReference type="NCBI Taxonomy" id="910412"/>
    <lineage>
        <taxon>Bacteria</taxon>
        <taxon>Bacillati</taxon>
        <taxon>Bacillota</taxon>
        <taxon>Bacilli</taxon>
        <taxon>Bacillales</taxon>
        <taxon>Thermoactinomycetaceae</taxon>
        <taxon>Melghirimyces</taxon>
    </lineage>
</organism>
<keyword evidence="5 12" id="KW-0812">Transmembrane</keyword>
<keyword evidence="4" id="KW-0645">Protease</keyword>
<keyword evidence="8" id="KW-0862">Zinc</keyword>
<feature type="domain" description="Peptidase M50" evidence="13">
    <location>
        <begin position="44"/>
        <end position="115"/>
    </location>
</feature>
<comment type="similarity">
    <text evidence="3">Belongs to the peptidase M50B family.</text>
</comment>
<proteinExistence type="inferred from homology"/>
<reference evidence="14 15" key="1">
    <citation type="submission" date="2017-05" db="EMBL/GenBank/DDBJ databases">
        <authorList>
            <person name="Varghese N."/>
            <person name="Submissions S."/>
        </authorList>
    </citation>
    <scope>NUCLEOTIDE SEQUENCE [LARGE SCALE GENOMIC DNA]</scope>
    <source>
        <strain evidence="14 15">DSM 45474</strain>
    </source>
</reference>
<dbReference type="Proteomes" id="UP000315636">
    <property type="component" value="Unassembled WGS sequence"/>
</dbReference>
<evidence type="ECO:0000313" key="14">
    <source>
        <dbReference type="EMBL" id="SMO37805.1"/>
    </source>
</evidence>
<dbReference type="GO" id="GO:0008237">
    <property type="term" value="F:metallopeptidase activity"/>
    <property type="evidence" value="ECO:0007669"/>
    <property type="project" value="UniProtKB-KW"/>
</dbReference>
<evidence type="ECO:0000256" key="8">
    <source>
        <dbReference type="ARBA" id="ARBA00022833"/>
    </source>
</evidence>
<evidence type="ECO:0000256" key="4">
    <source>
        <dbReference type="ARBA" id="ARBA00022670"/>
    </source>
</evidence>
<keyword evidence="15" id="KW-1185">Reference proteome</keyword>
<evidence type="ECO:0000259" key="13">
    <source>
        <dbReference type="Pfam" id="PF02163"/>
    </source>
</evidence>
<dbReference type="Pfam" id="PF02163">
    <property type="entry name" value="Peptidase_M50"/>
    <property type="match status" value="2"/>
</dbReference>
<comment type="subcellular location">
    <subcellularLocation>
        <location evidence="2">Membrane</location>
        <topology evidence="2">Multi-pass membrane protein</topology>
    </subcellularLocation>
</comment>
<accession>A0A521ASP8</accession>
<name>A0A521ASP8_9BACL</name>
<evidence type="ECO:0000256" key="2">
    <source>
        <dbReference type="ARBA" id="ARBA00004141"/>
    </source>
</evidence>
<evidence type="ECO:0000256" key="6">
    <source>
        <dbReference type="ARBA" id="ARBA00022723"/>
    </source>
</evidence>
<evidence type="ECO:0000313" key="15">
    <source>
        <dbReference type="Proteomes" id="UP000315636"/>
    </source>
</evidence>
<feature type="transmembrane region" description="Helical" evidence="12">
    <location>
        <begin position="101"/>
        <end position="121"/>
    </location>
</feature>
<keyword evidence="9 12" id="KW-1133">Transmembrane helix</keyword>
<evidence type="ECO:0000256" key="9">
    <source>
        <dbReference type="ARBA" id="ARBA00022989"/>
    </source>
</evidence>
<feature type="domain" description="Peptidase M50" evidence="13">
    <location>
        <begin position="117"/>
        <end position="174"/>
    </location>
</feature>